<accession>A0A5Q0BF04</accession>
<reference evidence="1 2" key="1">
    <citation type="submission" date="2019-09" db="EMBL/GenBank/DDBJ databases">
        <title>Ecophysiology of the spiral-shaped methanotroph Methylospira mobilis as revealed by the complete genome sequence.</title>
        <authorList>
            <person name="Oshkin I.Y."/>
            <person name="Dedysh S.N."/>
            <person name="Miroshnikov K."/>
            <person name="Danilova O.V."/>
            <person name="Hakobyan A."/>
            <person name="Liesack W."/>
        </authorList>
    </citation>
    <scope>NUCLEOTIDE SEQUENCE [LARGE SCALE GENOMIC DNA]</scope>
    <source>
        <strain evidence="1 2">Shm1</strain>
    </source>
</reference>
<dbReference type="AlphaFoldDB" id="A0A5Q0BF04"/>
<name>A0A5Q0BF04_9GAMM</name>
<dbReference type="Proteomes" id="UP000325755">
    <property type="component" value="Chromosome"/>
</dbReference>
<dbReference type="RefSeq" id="WP_153248394.1">
    <property type="nucleotide sequence ID" value="NZ_CP044205.1"/>
</dbReference>
<evidence type="ECO:0000313" key="1">
    <source>
        <dbReference type="EMBL" id="QFY42410.1"/>
    </source>
</evidence>
<proteinExistence type="predicted"/>
<dbReference type="EMBL" id="CP044205">
    <property type="protein sequence ID" value="QFY42410.1"/>
    <property type="molecule type" value="Genomic_DNA"/>
</dbReference>
<organism evidence="1 2">
    <name type="scientific">Candidatus Methylospira mobilis</name>
    <dbReference type="NCBI Taxonomy" id="1808979"/>
    <lineage>
        <taxon>Bacteria</taxon>
        <taxon>Pseudomonadati</taxon>
        <taxon>Pseudomonadota</taxon>
        <taxon>Gammaproteobacteria</taxon>
        <taxon>Methylococcales</taxon>
        <taxon>Methylococcaceae</taxon>
        <taxon>Candidatus Methylospira</taxon>
    </lineage>
</organism>
<sequence length="94" mass="10297">MTEAIELELINGDVISDTALSDDELDSIVGGLMSNVREIDHGDGTRSGSFRLRRADGSISQVYTTKREPLAAYKKRMAKAYELFKSQGSSIIKA</sequence>
<protein>
    <submittedName>
        <fullName evidence="1">Uncharacterized protein</fullName>
    </submittedName>
</protein>
<dbReference type="KEGG" id="mmob:F6R98_07040"/>
<keyword evidence="2" id="KW-1185">Reference proteome</keyword>
<gene>
    <name evidence="1" type="ORF">F6R98_07040</name>
</gene>
<dbReference type="InParanoid" id="A0A5Q0BF04"/>
<evidence type="ECO:0000313" key="2">
    <source>
        <dbReference type="Proteomes" id="UP000325755"/>
    </source>
</evidence>